<evidence type="ECO:0000313" key="1">
    <source>
        <dbReference type="EMBL" id="DAE08307.1"/>
    </source>
</evidence>
<name>A0A8S5PP75_9CAUD</name>
<reference evidence="1" key="1">
    <citation type="journal article" date="2021" name="Proc. Natl. Acad. Sci. U.S.A.">
        <title>A Catalog of Tens of Thousands of Viruses from Human Metagenomes Reveals Hidden Associations with Chronic Diseases.</title>
        <authorList>
            <person name="Tisza M.J."/>
            <person name="Buck C.B."/>
        </authorList>
    </citation>
    <scope>NUCLEOTIDE SEQUENCE</scope>
    <source>
        <strain evidence="1">CtnsL8</strain>
    </source>
</reference>
<accession>A0A8S5PP75</accession>
<proteinExistence type="predicted"/>
<sequence length="126" mass="14458">MFAMKKKDLAEEYSIKEYERLNDNDPIFEENLCFSIIDIKAAFNAGRESVVENMPELRWSNVGAEKMSNPTLVGVYIITPLNQSFKLELNNGFVSRTINFPFKTKKEAIEAANEDYKQRIKQALGV</sequence>
<dbReference type="EMBL" id="BK015467">
    <property type="protein sequence ID" value="DAE08307.1"/>
    <property type="molecule type" value="Genomic_DNA"/>
</dbReference>
<organism evidence="1">
    <name type="scientific">Siphoviridae sp. ctnsL8</name>
    <dbReference type="NCBI Taxonomy" id="2825666"/>
    <lineage>
        <taxon>Viruses</taxon>
        <taxon>Duplodnaviria</taxon>
        <taxon>Heunggongvirae</taxon>
        <taxon>Uroviricota</taxon>
        <taxon>Caudoviricetes</taxon>
    </lineage>
</organism>
<protein>
    <submittedName>
        <fullName evidence="1">Uncharacterized protein</fullName>
    </submittedName>
</protein>